<dbReference type="Proteomes" id="UP000235672">
    <property type="component" value="Unassembled WGS sequence"/>
</dbReference>
<dbReference type="Gene3D" id="3.10.350.10">
    <property type="entry name" value="LysM domain"/>
    <property type="match status" value="1"/>
</dbReference>
<feature type="transmembrane region" description="Helical" evidence="1">
    <location>
        <begin position="21"/>
        <end position="40"/>
    </location>
</feature>
<dbReference type="STRING" id="1745343.A0A2J6Q361"/>
<dbReference type="Pfam" id="PF01476">
    <property type="entry name" value="LysM"/>
    <property type="match status" value="1"/>
</dbReference>
<name>A0A2J6Q361_9HELO</name>
<dbReference type="AlphaFoldDB" id="A0A2J6Q361"/>
<sequence length="106" mass="11694">MPMTIADEQALRKSESEAWRYMLPFFLLVVVFLLALYRFLGLAESTAPMPLVCPENSVRYLIKAGDSCWAIGNDRGATVADLTRLNQGIDCSLLKAGRDICVPVGK</sequence>
<dbReference type="OrthoDB" id="2107166at2759"/>
<evidence type="ECO:0000256" key="1">
    <source>
        <dbReference type="SAM" id="Phobius"/>
    </source>
</evidence>
<accession>A0A2J6Q361</accession>
<keyword evidence="1" id="KW-0472">Membrane</keyword>
<dbReference type="InterPro" id="IPR036779">
    <property type="entry name" value="LysM_dom_sf"/>
</dbReference>
<keyword evidence="1" id="KW-1133">Transmembrane helix</keyword>
<reference evidence="3 4" key="1">
    <citation type="submission" date="2016-05" db="EMBL/GenBank/DDBJ databases">
        <title>A degradative enzymes factory behind the ericoid mycorrhizal symbiosis.</title>
        <authorList>
            <consortium name="DOE Joint Genome Institute"/>
            <person name="Martino E."/>
            <person name="Morin E."/>
            <person name="Grelet G."/>
            <person name="Kuo A."/>
            <person name="Kohler A."/>
            <person name="Daghino S."/>
            <person name="Barry K."/>
            <person name="Choi C."/>
            <person name="Cichocki N."/>
            <person name="Clum A."/>
            <person name="Copeland A."/>
            <person name="Hainaut M."/>
            <person name="Haridas S."/>
            <person name="Labutti K."/>
            <person name="Lindquist E."/>
            <person name="Lipzen A."/>
            <person name="Khouja H.-R."/>
            <person name="Murat C."/>
            <person name="Ohm R."/>
            <person name="Olson A."/>
            <person name="Spatafora J."/>
            <person name="Veneault-Fourrey C."/>
            <person name="Henrissat B."/>
            <person name="Grigoriev I."/>
            <person name="Martin F."/>
            <person name="Perotto S."/>
        </authorList>
    </citation>
    <scope>NUCLEOTIDE SEQUENCE [LARGE SCALE GENOMIC DNA]</scope>
    <source>
        <strain evidence="3 4">UAMH 7357</strain>
    </source>
</reference>
<proteinExistence type="predicted"/>
<evidence type="ECO:0000313" key="3">
    <source>
        <dbReference type="EMBL" id="PMD20644.1"/>
    </source>
</evidence>
<dbReference type="CDD" id="cd00118">
    <property type="entry name" value="LysM"/>
    <property type="match status" value="1"/>
</dbReference>
<keyword evidence="4" id="KW-1185">Reference proteome</keyword>
<organism evidence="3 4">
    <name type="scientific">Hyaloscypha hepaticicola</name>
    <dbReference type="NCBI Taxonomy" id="2082293"/>
    <lineage>
        <taxon>Eukaryota</taxon>
        <taxon>Fungi</taxon>
        <taxon>Dikarya</taxon>
        <taxon>Ascomycota</taxon>
        <taxon>Pezizomycotina</taxon>
        <taxon>Leotiomycetes</taxon>
        <taxon>Helotiales</taxon>
        <taxon>Hyaloscyphaceae</taxon>
        <taxon>Hyaloscypha</taxon>
    </lineage>
</organism>
<gene>
    <name evidence="3" type="ORF">NA56DRAFT_171187</name>
</gene>
<dbReference type="EMBL" id="KZ613484">
    <property type="protein sequence ID" value="PMD20644.1"/>
    <property type="molecule type" value="Genomic_DNA"/>
</dbReference>
<evidence type="ECO:0000259" key="2">
    <source>
        <dbReference type="PROSITE" id="PS51782"/>
    </source>
</evidence>
<dbReference type="SMART" id="SM00257">
    <property type="entry name" value="LysM"/>
    <property type="match status" value="1"/>
</dbReference>
<dbReference type="SUPFAM" id="SSF54106">
    <property type="entry name" value="LysM domain"/>
    <property type="match status" value="1"/>
</dbReference>
<dbReference type="PROSITE" id="PS51782">
    <property type="entry name" value="LYSM"/>
    <property type="match status" value="1"/>
</dbReference>
<dbReference type="InterPro" id="IPR018392">
    <property type="entry name" value="LysM"/>
</dbReference>
<protein>
    <submittedName>
        <fullName evidence="3">Carbohydrate-binding module family 50 protein</fullName>
    </submittedName>
</protein>
<keyword evidence="1" id="KW-0812">Transmembrane</keyword>
<evidence type="ECO:0000313" key="4">
    <source>
        <dbReference type="Proteomes" id="UP000235672"/>
    </source>
</evidence>
<feature type="domain" description="LysM" evidence="2">
    <location>
        <begin position="58"/>
        <end position="102"/>
    </location>
</feature>